<evidence type="ECO:0000256" key="1">
    <source>
        <dbReference type="SAM" id="Phobius"/>
    </source>
</evidence>
<name>A0A2H0B764_9BACT</name>
<dbReference type="Proteomes" id="UP000229459">
    <property type="component" value="Unassembled WGS sequence"/>
</dbReference>
<protein>
    <submittedName>
        <fullName evidence="2">Uncharacterized protein</fullName>
    </submittedName>
</protein>
<evidence type="ECO:0000313" key="3">
    <source>
        <dbReference type="Proteomes" id="UP000229459"/>
    </source>
</evidence>
<keyword evidence="1" id="KW-0812">Transmembrane</keyword>
<feature type="transmembrane region" description="Helical" evidence="1">
    <location>
        <begin position="78"/>
        <end position="96"/>
    </location>
</feature>
<keyword evidence="1" id="KW-1133">Transmembrane helix</keyword>
<dbReference type="EMBL" id="PCSR01000014">
    <property type="protein sequence ID" value="PIP53502.1"/>
    <property type="molecule type" value="Genomic_DNA"/>
</dbReference>
<keyword evidence="1" id="KW-0472">Membrane</keyword>
<dbReference type="AlphaFoldDB" id="A0A2H0B764"/>
<comment type="caution">
    <text evidence="2">The sequence shown here is derived from an EMBL/GenBank/DDBJ whole genome shotgun (WGS) entry which is preliminary data.</text>
</comment>
<organism evidence="2 3">
    <name type="scientific">Candidatus Beckwithbacteria bacterium CG23_combo_of_CG06-09_8_20_14_all_34_8</name>
    <dbReference type="NCBI Taxonomy" id="1974497"/>
    <lineage>
        <taxon>Bacteria</taxon>
        <taxon>Candidatus Beckwithiibacteriota</taxon>
    </lineage>
</organism>
<gene>
    <name evidence="2" type="ORF">COX08_00645</name>
</gene>
<feature type="transmembrane region" description="Helical" evidence="1">
    <location>
        <begin position="28"/>
        <end position="58"/>
    </location>
</feature>
<reference evidence="2 3" key="1">
    <citation type="submission" date="2017-09" db="EMBL/GenBank/DDBJ databases">
        <title>Depth-based differentiation of microbial function through sediment-hosted aquifers and enrichment of novel symbionts in the deep terrestrial subsurface.</title>
        <authorList>
            <person name="Probst A.J."/>
            <person name="Ladd B."/>
            <person name="Jarett J.K."/>
            <person name="Geller-Mcgrath D.E."/>
            <person name="Sieber C.M."/>
            <person name="Emerson J.B."/>
            <person name="Anantharaman K."/>
            <person name="Thomas B.C."/>
            <person name="Malmstrom R."/>
            <person name="Stieglmeier M."/>
            <person name="Klingl A."/>
            <person name="Woyke T."/>
            <person name="Ryan C.M."/>
            <person name="Banfield J.F."/>
        </authorList>
    </citation>
    <scope>NUCLEOTIDE SEQUENCE [LARGE SCALE GENOMIC DNA]</scope>
    <source>
        <strain evidence="2">CG23_combo_of_CG06-09_8_20_14_all_34_8</strain>
    </source>
</reference>
<proteinExistence type="predicted"/>
<accession>A0A2H0B764</accession>
<feature type="transmembrane region" description="Helical" evidence="1">
    <location>
        <begin position="108"/>
        <end position="126"/>
    </location>
</feature>
<sequence>MSKSKTLDLSNQIMDTIQKRKLKMKPKWYFYLGSILGFLGLFASVVVSAFFISLISFILRPHPGPGYPYRIQLIWSSFPWWAVILAILGLGVSIILLKKYDFSYQKNFWLIIVGLIAATILAGIIMDQSGLTDLWTKKGPMKGMYHQNSYYPPQRNSLN</sequence>
<evidence type="ECO:0000313" key="2">
    <source>
        <dbReference type="EMBL" id="PIP53502.1"/>
    </source>
</evidence>